<comment type="caution">
    <text evidence="1">The sequence shown here is derived from an EMBL/GenBank/DDBJ whole genome shotgun (WGS) entry which is preliminary data.</text>
</comment>
<name>A0A1F5T0Y9_9BACT</name>
<protein>
    <submittedName>
        <fullName evidence="1">Uncharacterized protein</fullName>
    </submittedName>
</protein>
<dbReference type="STRING" id="1798002.A2478_03780"/>
<evidence type="ECO:0000313" key="2">
    <source>
        <dbReference type="Proteomes" id="UP000179001"/>
    </source>
</evidence>
<reference evidence="1 2" key="1">
    <citation type="journal article" date="2016" name="Nat. Commun.">
        <title>Thousands of microbial genomes shed light on interconnected biogeochemical processes in an aquifer system.</title>
        <authorList>
            <person name="Anantharaman K."/>
            <person name="Brown C.T."/>
            <person name="Hug L.A."/>
            <person name="Sharon I."/>
            <person name="Castelle C.J."/>
            <person name="Probst A.J."/>
            <person name="Thomas B.C."/>
            <person name="Singh A."/>
            <person name="Wilkins M.J."/>
            <person name="Karaoz U."/>
            <person name="Brodie E.L."/>
            <person name="Williams K.H."/>
            <person name="Hubbard S.S."/>
            <person name="Banfield J.F."/>
        </authorList>
    </citation>
    <scope>NUCLEOTIDE SEQUENCE [LARGE SCALE GENOMIC DNA]</scope>
</reference>
<proteinExistence type="predicted"/>
<accession>A0A1F5T0Y9</accession>
<dbReference type="AlphaFoldDB" id="A0A1F5T0Y9"/>
<dbReference type="Proteomes" id="UP000179001">
    <property type="component" value="Unassembled WGS sequence"/>
</dbReference>
<sequence>MAFVTVDNIRYIVSEFAIFSQTLIKLGSKYYILQGNRFLKVNCISALFLWDSQKNQLHGNIAVFSFGGVSYFAVINPTELDRAVFFRLPSHKIVVLINQSVYRNSFYSVQVEEPILEQAIPWEKRSKLKRVG</sequence>
<evidence type="ECO:0000313" key="1">
    <source>
        <dbReference type="EMBL" id="OGF32413.1"/>
    </source>
</evidence>
<organism evidence="1 2">
    <name type="scientific">Candidatus Falkowbacteria bacterium RIFOXYC2_FULL_36_12</name>
    <dbReference type="NCBI Taxonomy" id="1798002"/>
    <lineage>
        <taxon>Bacteria</taxon>
        <taxon>Candidatus Falkowiibacteriota</taxon>
    </lineage>
</organism>
<gene>
    <name evidence="1" type="ORF">A2478_03780</name>
</gene>
<dbReference type="EMBL" id="MFGJ01000006">
    <property type="protein sequence ID" value="OGF32413.1"/>
    <property type="molecule type" value="Genomic_DNA"/>
</dbReference>